<reference evidence="2 3" key="1">
    <citation type="submission" date="2019-10" db="EMBL/GenBank/DDBJ databases">
        <title>Genome Sequences from Six Type Strain Members of the Archaeal Family Sulfolobaceae: Acidianus ambivalens, Acidianus infernus, Metallosphaera prunae, Stygiolobus azoricus, Sulfolobus metallicus, and Sulfurisphaera ohwakuensis.</title>
        <authorList>
            <person name="Counts J.A."/>
            <person name="Kelly R.M."/>
        </authorList>
    </citation>
    <scope>NUCLEOTIDE SEQUENCE [LARGE SCALE GENOMIC DNA]</scope>
    <source>
        <strain evidence="2 3">TA-1</strain>
    </source>
</reference>
<feature type="transmembrane region" description="Helical" evidence="1">
    <location>
        <begin position="20"/>
        <end position="40"/>
    </location>
</feature>
<keyword evidence="1" id="KW-0472">Membrane</keyword>
<organism evidence="2 3">
    <name type="scientific">Sulfurisphaera ohwakuensis</name>
    <dbReference type="NCBI Taxonomy" id="69656"/>
    <lineage>
        <taxon>Archaea</taxon>
        <taxon>Thermoproteota</taxon>
        <taxon>Thermoprotei</taxon>
        <taxon>Sulfolobales</taxon>
        <taxon>Sulfolobaceae</taxon>
        <taxon>Sulfurisphaera</taxon>
    </lineage>
</organism>
<keyword evidence="3" id="KW-1185">Reference proteome</keyword>
<dbReference type="Proteomes" id="UP000427373">
    <property type="component" value="Chromosome"/>
</dbReference>
<name>A0A650CJK0_SULOH</name>
<dbReference type="NCBIfam" id="TIGR01167">
    <property type="entry name" value="LPXTG_anchor"/>
    <property type="match status" value="1"/>
</dbReference>
<sequence>MLFIMASTIAPPSSIPFEDAFGFLLAGLAIIAGVVFYLLIRKKIVNIF</sequence>
<gene>
    <name evidence="2" type="ORF">D1869_13120</name>
</gene>
<keyword evidence="1" id="KW-1133">Transmembrane helix</keyword>
<evidence type="ECO:0000256" key="1">
    <source>
        <dbReference type="SAM" id="Phobius"/>
    </source>
</evidence>
<evidence type="ECO:0000313" key="3">
    <source>
        <dbReference type="Proteomes" id="UP000427373"/>
    </source>
</evidence>
<dbReference type="AlphaFoldDB" id="A0A650CJK0"/>
<keyword evidence="1" id="KW-0812">Transmembrane</keyword>
<dbReference type="EMBL" id="CP045484">
    <property type="protein sequence ID" value="QGR18021.1"/>
    <property type="molecule type" value="Genomic_DNA"/>
</dbReference>
<evidence type="ECO:0000313" key="2">
    <source>
        <dbReference type="EMBL" id="QGR18021.1"/>
    </source>
</evidence>
<proteinExistence type="predicted"/>
<protein>
    <submittedName>
        <fullName evidence="2">LPXTG cell wall anchor domain-containing protein</fullName>
    </submittedName>
</protein>
<accession>A0A650CJK0</accession>
<dbReference type="KEGG" id="soh:D1869_13120"/>